<organism evidence="2 3">
    <name type="scientific">Orchesella cincta</name>
    <name type="common">Springtail</name>
    <name type="synonym">Podura cincta</name>
    <dbReference type="NCBI Taxonomy" id="48709"/>
    <lineage>
        <taxon>Eukaryota</taxon>
        <taxon>Metazoa</taxon>
        <taxon>Ecdysozoa</taxon>
        <taxon>Arthropoda</taxon>
        <taxon>Hexapoda</taxon>
        <taxon>Collembola</taxon>
        <taxon>Entomobryomorpha</taxon>
        <taxon>Entomobryoidea</taxon>
        <taxon>Orchesellidae</taxon>
        <taxon>Orchesellinae</taxon>
        <taxon>Orchesella</taxon>
    </lineage>
</organism>
<proteinExistence type="predicted"/>
<feature type="compositionally biased region" description="Low complexity" evidence="1">
    <location>
        <begin position="129"/>
        <end position="159"/>
    </location>
</feature>
<feature type="compositionally biased region" description="Polar residues" evidence="1">
    <location>
        <begin position="172"/>
        <end position="193"/>
    </location>
</feature>
<protein>
    <submittedName>
        <fullName evidence="2">Uncharacterized protein</fullName>
    </submittedName>
</protein>
<comment type="caution">
    <text evidence="2">The sequence shown here is derived from an EMBL/GenBank/DDBJ whole genome shotgun (WGS) entry which is preliminary data.</text>
</comment>
<keyword evidence="3" id="KW-1185">Reference proteome</keyword>
<feature type="compositionally biased region" description="Polar residues" evidence="1">
    <location>
        <begin position="205"/>
        <end position="247"/>
    </location>
</feature>
<sequence>MDKGDGSKKRSPAGTSRRAYSLFGGIINLAHTPTTKSIATSSNVSTGTTEDPQGPSNVYTVIVNNDHTRDCTTNQKKSDQSPSTVSSLNSRMSGNGGGTGKSAGRIGPAPRTVSILTALNELAISDEIGPTPNSSSLSPPVSSTGSRNASSSASTSKSNPTCHHLSKRSGHAPSSAQENIDVSQYEIPTNTGGSSSASVHHSHSNIYHSTSSKGGIYSNPTSSASTSRFKGYNEQQQRSAVRASTNTLPSALRMAHKSLGNRKETLTLRAAAKQRDRSKSRTPDWIWKIFQLTKHGKLEELVNIYLFTHLFMFLSQLKLLFSHLSHQITVT</sequence>
<feature type="region of interest" description="Disordered" evidence="1">
    <location>
        <begin position="32"/>
        <end position="108"/>
    </location>
</feature>
<feature type="region of interest" description="Disordered" evidence="1">
    <location>
        <begin position="126"/>
        <end position="247"/>
    </location>
</feature>
<accession>A0A1D2N5J3</accession>
<dbReference type="Proteomes" id="UP000094527">
    <property type="component" value="Unassembled WGS sequence"/>
</dbReference>
<gene>
    <name evidence="2" type="ORF">Ocin01_06159</name>
</gene>
<reference evidence="2 3" key="1">
    <citation type="journal article" date="2016" name="Genome Biol. Evol.">
        <title>Gene Family Evolution Reflects Adaptation to Soil Environmental Stressors in the Genome of the Collembolan Orchesella cincta.</title>
        <authorList>
            <person name="Faddeeva-Vakhrusheva A."/>
            <person name="Derks M.F."/>
            <person name="Anvar S.Y."/>
            <person name="Agamennone V."/>
            <person name="Suring W."/>
            <person name="Smit S."/>
            <person name="van Straalen N.M."/>
            <person name="Roelofs D."/>
        </authorList>
    </citation>
    <scope>NUCLEOTIDE SEQUENCE [LARGE SCALE GENOMIC DNA]</scope>
    <source>
        <tissue evidence="2">Mixed pool</tissue>
    </source>
</reference>
<evidence type="ECO:0000313" key="2">
    <source>
        <dbReference type="EMBL" id="ODN00524.1"/>
    </source>
</evidence>
<dbReference type="EMBL" id="LJIJ01000201">
    <property type="protein sequence ID" value="ODN00524.1"/>
    <property type="molecule type" value="Genomic_DNA"/>
</dbReference>
<evidence type="ECO:0000256" key="1">
    <source>
        <dbReference type="SAM" id="MobiDB-lite"/>
    </source>
</evidence>
<evidence type="ECO:0000313" key="3">
    <source>
        <dbReference type="Proteomes" id="UP000094527"/>
    </source>
</evidence>
<dbReference type="AlphaFoldDB" id="A0A1D2N5J3"/>
<name>A0A1D2N5J3_ORCCI</name>
<feature type="compositionally biased region" description="Polar residues" evidence="1">
    <location>
        <begin position="32"/>
        <end position="93"/>
    </location>
</feature>